<reference evidence="1 2" key="1">
    <citation type="submission" date="2019-09" db="EMBL/GenBank/DDBJ databases">
        <title>Bird 10,000 Genomes (B10K) Project - Family phase.</title>
        <authorList>
            <person name="Zhang G."/>
        </authorList>
    </citation>
    <scope>NUCLEOTIDE SEQUENCE [LARGE SCALE GENOMIC DNA]</scope>
    <source>
        <strain evidence="1">B10K-DU-003-44</strain>
        <tissue evidence="1">Muscle</tissue>
    </source>
</reference>
<proteinExistence type="predicted"/>
<dbReference type="Gene3D" id="1.10.1410.40">
    <property type="match status" value="1"/>
</dbReference>
<dbReference type="PANTHER" id="PTHR10656:SF40">
    <property type="entry name" value="INOSITOL 1,4,5-TRISPHOSPHATE RECEPTOR-INTERACTING PROTEIN-LIKE 1"/>
    <property type="match status" value="1"/>
</dbReference>
<organism evidence="1 2">
    <name type="scientific">Crotophaga sulcirostris</name>
    <name type="common">Groove-billed ani</name>
    <dbReference type="NCBI Taxonomy" id="33598"/>
    <lineage>
        <taxon>Eukaryota</taxon>
        <taxon>Metazoa</taxon>
        <taxon>Chordata</taxon>
        <taxon>Craniata</taxon>
        <taxon>Vertebrata</taxon>
        <taxon>Euteleostomi</taxon>
        <taxon>Archelosauria</taxon>
        <taxon>Archosauria</taxon>
        <taxon>Dinosauria</taxon>
        <taxon>Saurischia</taxon>
        <taxon>Theropoda</taxon>
        <taxon>Coelurosauria</taxon>
        <taxon>Aves</taxon>
        <taxon>Neognathae</taxon>
        <taxon>Neoaves</taxon>
        <taxon>Otidimorphae</taxon>
        <taxon>Cuculiformes</taxon>
        <taxon>Crotophagidae</taxon>
        <taxon>Crotophaga</taxon>
    </lineage>
</organism>
<dbReference type="OrthoDB" id="9034619at2759"/>
<dbReference type="InterPro" id="IPR024810">
    <property type="entry name" value="MAB21L/cGLR"/>
</dbReference>
<evidence type="ECO:0000313" key="1">
    <source>
        <dbReference type="EMBL" id="NWS74557.1"/>
    </source>
</evidence>
<keyword evidence="2" id="KW-1185">Reference proteome</keyword>
<dbReference type="InterPro" id="IPR026250">
    <property type="entry name" value="ITPRIP-like"/>
</dbReference>
<gene>
    <name evidence="1" type="primary">Itpripl1_1</name>
    <name evidence="1" type="ORF">CROSUL_R11410</name>
</gene>
<dbReference type="AlphaFoldDB" id="A0A7K5HYZ2"/>
<protein>
    <submittedName>
        <fullName evidence="1">IPIL1 protein</fullName>
    </submittedName>
</protein>
<feature type="non-terminal residue" evidence="1">
    <location>
        <position position="316"/>
    </location>
</feature>
<comment type="caution">
    <text evidence="1">The sequence shown here is derived from an EMBL/GenBank/DDBJ whole genome shotgun (WGS) entry which is preliminary data.</text>
</comment>
<dbReference type="PANTHER" id="PTHR10656">
    <property type="entry name" value="CELL FATE DETERMINING PROTEIN MAB21-RELATED"/>
    <property type="match status" value="1"/>
</dbReference>
<dbReference type="GO" id="GO:0016020">
    <property type="term" value="C:membrane"/>
    <property type="evidence" value="ECO:0007669"/>
    <property type="project" value="TreeGrafter"/>
</dbReference>
<feature type="non-terminal residue" evidence="1">
    <location>
        <position position="1"/>
    </location>
</feature>
<evidence type="ECO:0000313" key="2">
    <source>
        <dbReference type="Proteomes" id="UP000549499"/>
    </source>
</evidence>
<name>A0A7K5HYZ2_CROSL</name>
<dbReference type="EMBL" id="VYZB01000477">
    <property type="protein sequence ID" value="NWS74557.1"/>
    <property type="molecule type" value="Genomic_DNA"/>
</dbReference>
<dbReference type="SMART" id="SM01265">
    <property type="entry name" value="Mab-21"/>
    <property type="match status" value="1"/>
</dbReference>
<accession>A0A7K5HYZ2</accession>
<dbReference type="Proteomes" id="UP000549499">
    <property type="component" value="Unassembled WGS sequence"/>
</dbReference>
<sequence length="316" mass="36296">PVLQNPIGVGSAFEGWSAHEDDSIYCFLVPLKPPHGHTFNLELVTAGEMPARNFYINVELVCTCTTQQQVEKMQCLLHQPQEKLMGLSLLQTLCTGPYLDVQKTAHWFSQSVEEVMKALPRFVQRHLKVLPSNRSCKFQVTKRKERVFKIEVIFGVQEGDSDIFLSSQMAQATFTSSTMWPESYAVAEVKFFKHMAMQAPFISLHLACLQTFDSILKSTSFSTYAFKTVMMHLMITPPFSSQIRSNILMQMHSVMRYLHCCLKQTYLNHFFYGNRNVPEEIVLPLDFRTAEPLNLFQHLAQDPKSYAKACRDFMNL</sequence>
<dbReference type="PRINTS" id="PR02107">
    <property type="entry name" value="INOS145TPRIP"/>
</dbReference>